<dbReference type="GO" id="GO:0005524">
    <property type="term" value="F:ATP binding"/>
    <property type="evidence" value="ECO:0007669"/>
    <property type="project" value="InterPro"/>
</dbReference>
<dbReference type="CDD" id="cd17926">
    <property type="entry name" value="DEXHc_RE"/>
    <property type="match status" value="1"/>
</dbReference>
<dbReference type="EMBL" id="AP021875">
    <property type="protein sequence ID" value="BBO72771.1"/>
    <property type="molecule type" value="Genomic_DNA"/>
</dbReference>
<dbReference type="GO" id="GO:0005829">
    <property type="term" value="C:cytosol"/>
    <property type="evidence" value="ECO:0007669"/>
    <property type="project" value="TreeGrafter"/>
</dbReference>
<dbReference type="Proteomes" id="UP000427769">
    <property type="component" value="Chromosome"/>
</dbReference>
<proteinExistence type="predicted"/>
<dbReference type="KEGG" id="dwd:DSCW_01880"/>
<dbReference type="AlphaFoldDB" id="A0A5K7Z013"/>
<dbReference type="PANTHER" id="PTHR47396">
    <property type="entry name" value="TYPE I RESTRICTION ENZYME ECOKI R PROTEIN"/>
    <property type="match status" value="1"/>
</dbReference>
<dbReference type="Gene3D" id="3.40.50.300">
    <property type="entry name" value="P-loop containing nucleotide triphosphate hydrolases"/>
    <property type="match status" value="2"/>
</dbReference>
<organism evidence="3 4">
    <name type="scientific">Desulfosarcina widdelii</name>
    <dbReference type="NCBI Taxonomy" id="947919"/>
    <lineage>
        <taxon>Bacteria</taxon>
        <taxon>Pseudomonadati</taxon>
        <taxon>Thermodesulfobacteriota</taxon>
        <taxon>Desulfobacteria</taxon>
        <taxon>Desulfobacterales</taxon>
        <taxon>Desulfosarcinaceae</taxon>
        <taxon>Desulfosarcina</taxon>
    </lineage>
</organism>
<feature type="domain" description="Helicase C-terminal" evidence="2">
    <location>
        <begin position="315"/>
        <end position="471"/>
    </location>
</feature>
<dbReference type="InterPro" id="IPR006935">
    <property type="entry name" value="Helicase/UvrB_N"/>
</dbReference>
<dbReference type="InterPro" id="IPR014001">
    <property type="entry name" value="Helicase_ATP-bd"/>
</dbReference>
<dbReference type="Pfam" id="PF04851">
    <property type="entry name" value="ResIII"/>
    <property type="match status" value="1"/>
</dbReference>
<evidence type="ECO:0000259" key="1">
    <source>
        <dbReference type="PROSITE" id="PS51192"/>
    </source>
</evidence>
<dbReference type="PROSITE" id="PS51192">
    <property type="entry name" value="HELICASE_ATP_BIND_1"/>
    <property type="match status" value="1"/>
</dbReference>
<keyword evidence="4" id="KW-1185">Reference proteome</keyword>
<protein>
    <recommendedName>
        <fullName evidence="5">Helicase</fullName>
    </recommendedName>
</protein>
<evidence type="ECO:0000259" key="2">
    <source>
        <dbReference type="PROSITE" id="PS51194"/>
    </source>
</evidence>
<dbReference type="InterPro" id="IPR027417">
    <property type="entry name" value="P-loop_NTPase"/>
</dbReference>
<dbReference type="PANTHER" id="PTHR47396:SF1">
    <property type="entry name" value="ATP-DEPENDENT HELICASE IRC3-RELATED"/>
    <property type="match status" value="1"/>
</dbReference>
<name>A0A5K7Z013_9BACT</name>
<dbReference type="InterPro" id="IPR001650">
    <property type="entry name" value="Helicase_C-like"/>
</dbReference>
<dbReference type="SUPFAM" id="SSF52540">
    <property type="entry name" value="P-loop containing nucleoside triphosphate hydrolases"/>
    <property type="match status" value="2"/>
</dbReference>
<dbReference type="GO" id="GO:0016787">
    <property type="term" value="F:hydrolase activity"/>
    <property type="evidence" value="ECO:0007669"/>
    <property type="project" value="InterPro"/>
</dbReference>
<accession>A0A5K7Z013</accession>
<dbReference type="Pfam" id="PF00271">
    <property type="entry name" value="Helicase_C"/>
    <property type="match status" value="1"/>
</dbReference>
<dbReference type="InterPro" id="IPR050742">
    <property type="entry name" value="Helicase_Restrict-Modif_Enz"/>
</dbReference>
<dbReference type="SMART" id="SM00487">
    <property type="entry name" value="DEXDc"/>
    <property type="match status" value="1"/>
</dbReference>
<reference evidence="3 4" key="1">
    <citation type="submission" date="2019-11" db="EMBL/GenBank/DDBJ databases">
        <title>Comparative genomics of hydrocarbon-degrading Desulfosarcina strains.</title>
        <authorList>
            <person name="Watanabe M."/>
            <person name="Kojima H."/>
            <person name="Fukui M."/>
        </authorList>
    </citation>
    <scope>NUCLEOTIDE SEQUENCE [LARGE SCALE GENOMIC DNA]</scope>
    <source>
        <strain evidence="3 4">PP31</strain>
    </source>
</reference>
<evidence type="ECO:0000313" key="4">
    <source>
        <dbReference type="Proteomes" id="UP000427769"/>
    </source>
</evidence>
<feature type="domain" description="Helicase ATP-binding" evidence="1">
    <location>
        <begin position="128"/>
        <end position="276"/>
    </location>
</feature>
<dbReference type="SMART" id="SM00490">
    <property type="entry name" value="HELICc"/>
    <property type="match status" value="1"/>
</dbReference>
<evidence type="ECO:0008006" key="5">
    <source>
        <dbReference type="Google" id="ProtNLM"/>
    </source>
</evidence>
<gene>
    <name evidence="3" type="ORF">DSCW_01880</name>
</gene>
<dbReference type="PROSITE" id="PS51194">
    <property type="entry name" value="HELICASE_CTER"/>
    <property type="match status" value="1"/>
</dbReference>
<dbReference type="CDD" id="cd18785">
    <property type="entry name" value="SF2_C"/>
    <property type="match status" value="1"/>
</dbReference>
<dbReference type="GO" id="GO:0003677">
    <property type="term" value="F:DNA binding"/>
    <property type="evidence" value="ECO:0007669"/>
    <property type="project" value="InterPro"/>
</dbReference>
<sequence length="471" mass="52392">MPPVPAGGVHLNRLTGDIMQTEISNTTHLIGAPSRVVSQIKERLTFVNPKWLENDRMGRWNGETSRVLKCYDIDDDGCLLAPRGFTGQLLAMLKKDGISPSLIDNTRELDAVDFQFQGSLRPFQERAVADILPRRFSTLAAPTGSGKTVMALYLIAERRQPALVVVHTKELLNQWIDRAEQFLDIPAEEIGIIGAGKRTIGNRITIATVQSLYKCSQDVYPYIGHLLVDECHRAPSRTFTEAVTAFDCRYMLGLSATPWRRDKLSKLIFYYLGDVHHQVDKAELQNAGHIMRAQVTTRETNFIPYCDPSTEYSAMLRELTADYERNRLIAADVASQIGNGVALVLSDRKEHCRSLASILDKHHGIEAAVLTGDVPAKQREEIVQMINRGDVKVLVATGQLIGEGFDCKHLSTLFLATPIRFSGRLLQYVGRVLRPDAGKAAPKVFDYVDVNVGPLIAAAKARQRVYQNEAA</sequence>
<evidence type="ECO:0000313" key="3">
    <source>
        <dbReference type="EMBL" id="BBO72771.1"/>
    </source>
</evidence>